<dbReference type="Proteomes" id="UP000278746">
    <property type="component" value="Unassembled WGS sequence"/>
</dbReference>
<name>A0A3M7TL41_9BACI</name>
<comment type="similarity">
    <text evidence="1">Belongs to the cytidine and deoxycytidylate deaminase family. ADAT2 subfamily.</text>
</comment>
<dbReference type="FunFam" id="3.40.140.10:FF:000005">
    <property type="entry name" value="tRNA-specific adenosine deaminase"/>
    <property type="match status" value="1"/>
</dbReference>
<comment type="cofactor">
    <cofactor evidence="8">
        <name>Zn(2+)</name>
        <dbReference type="ChEBI" id="CHEBI:29105"/>
    </cofactor>
    <text evidence="8">Binds 1 zinc ion per subunit.</text>
</comment>
<evidence type="ECO:0000256" key="6">
    <source>
        <dbReference type="ARBA" id="ARBA00022833"/>
    </source>
</evidence>
<dbReference type="PROSITE" id="PS51747">
    <property type="entry name" value="CYT_DCMP_DEAMINASES_2"/>
    <property type="match status" value="1"/>
</dbReference>
<keyword evidence="6 8" id="KW-0862">Zinc</keyword>
<evidence type="ECO:0000313" key="11">
    <source>
        <dbReference type="Proteomes" id="UP000278746"/>
    </source>
</evidence>
<feature type="binding site" evidence="8">
    <location>
        <position position="91"/>
    </location>
    <ligand>
        <name>Zn(2+)</name>
        <dbReference type="ChEBI" id="CHEBI:29105"/>
        <note>catalytic</note>
    </ligand>
</feature>
<evidence type="ECO:0000256" key="5">
    <source>
        <dbReference type="ARBA" id="ARBA00022801"/>
    </source>
</evidence>
<dbReference type="InterPro" id="IPR028883">
    <property type="entry name" value="tRNA_aden_deaminase"/>
</dbReference>
<dbReference type="SUPFAM" id="SSF53927">
    <property type="entry name" value="Cytidine deaminase-like"/>
    <property type="match status" value="1"/>
</dbReference>
<feature type="binding site" evidence="8">
    <location>
        <position position="58"/>
    </location>
    <ligand>
        <name>Zn(2+)</name>
        <dbReference type="ChEBI" id="CHEBI:29105"/>
        <note>catalytic</note>
    </ligand>
</feature>
<dbReference type="RefSeq" id="WP_122902055.1">
    <property type="nucleotide sequence ID" value="NZ_RHIB01000006.1"/>
</dbReference>
<dbReference type="PANTHER" id="PTHR11079:SF202">
    <property type="entry name" value="TRNA-SPECIFIC ADENOSINE DEAMINASE"/>
    <property type="match status" value="1"/>
</dbReference>
<dbReference type="PROSITE" id="PS00903">
    <property type="entry name" value="CYT_DCMP_DEAMINASES_1"/>
    <property type="match status" value="1"/>
</dbReference>
<dbReference type="HAMAP" id="MF_00972">
    <property type="entry name" value="tRNA_aden_deaminase"/>
    <property type="match status" value="1"/>
</dbReference>
<feature type="active site" description="Proton donor" evidence="8">
    <location>
        <position position="60"/>
    </location>
</feature>
<dbReference type="OrthoDB" id="9802676at2"/>
<keyword evidence="11" id="KW-1185">Reference proteome</keyword>
<dbReference type="CDD" id="cd01285">
    <property type="entry name" value="nucleoside_deaminase"/>
    <property type="match status" value="1"/>
</dbReference>
<evidence type="ECO:0000313" key="10">
    <source>
        <dbReference type="EMBL" id="RNA65942.1"/>
    </source>
</evidence>
<dbReference type="PANTHER" id="PTHR11079">
    <property type="entry name" value="CYTOSINE DEAMINASE FAMILY MEMBER"/>
    <property type="match status" value="1"/>
</dbReference>
<dbReference type="GO" id="GO:0008270">
    <property type="term" value="F:zinc ion binding"/>
    <property type="evidence" value="ECO:0007669"/>
    <property type="project" value="UniProtKB-UniRule"/>
</dbReference>
<comment type="subunit">
    <text evidence="2 8">Homodimer.</text>
</comment>
<proteinExistence type="inferred from homology"/>
<evidence type="ECO:0000256" key="8">
    <source>
        <dbReference type="HAMAP-Rule" id="MF_00972"/>
    </source>
</evidence>
<keyword evidence="3 8" id="KW-0819">tRNA processing</keyword>
<evidence type="ECO:0000256" key="7">
    <source>
        <dbReference type="ARBA" id="ARBA00048045"/>
    </source>
</evidence>
<keyword evidence="4 8" id="KW-0479">Metal-binding</keyword>
<feature type="binding site" evidence="8">
    <location>
        <position position="88"/>
    </location>
    <ligand>
        <name>Zn(2+)</name>
        <dbReference type="ChEBI" id="CHEBI:29105"/>
        <note>catalytic</note>
    </ligand>
</feature>
<dbReference type="Gene3D" id="3.40.140.10">
    <property type="entry name" value="Cytidine Deaminase, domain 2"/>
    <property type="match status" value="1"/>
</dbReference>
<comment type="function">
    <text evidence="8">Catalyzes the deamination of adenosine to inosine at the wobble position 34 of tRNA(Arg2).</text>
</comment>
<dbReference type="GO" id="GO:0052717">
    <property type="term" value="F:tRNA-specific adenosine-34 deaminase activity"/>
    <property type="evidence" value="ECO:0007669"/>
    <property type="project" value="UniProtKB-UniRule"/>
</dbReference>
<keyword evidence="5 8" id="KW-0378">Hydrolase</keyword>
<evidence type="ECO:0000256" key="3">
    <source>
        <dbReference type="ARBA" id="ARBA00022694"/>
    </source>
</evidence>
<evidence type="ECO:0000256" key="1">
    <source>
        <dbReference type="ARBA" id="ARBA00010669"/>
    </source>
</evidence>
<evidence type="ECO:0000256" key="2">
    <source>
        <dbReference type="ARBA" id="ARBA00011738"/>
    </source>
</evidence>
<reference evidence="10 11" key="1">
    <citation type="submission" date="2018-10" db="EMBL/GenBank/DDBJ databases">
        <title>Bacillus Keqinensis sp. nov., a moderately halophilic bacterium isolated from a saline-alkaline lake.</title>
        <authorList>
            <person name="Wang H."/>
        </authorList>
    </citation>
    <scope>NUCLEOTIDE SEQUENCE [LARGE SCALE GENOMIC DNA]</scope>
    <source>
        <strain evidence="10 11">KQ-3</strain>
    </source>
</reference>
<comment type="catalytic activity">
    <reaction evidence="7 8">
        <text>adenosine(34) in tRNA + H2O + H(+) = inosine(34) in tRNA + NH4(+)</text>
        <dbReference type="Rhea" id="RHEA:43168"/>
        <dbReference type="Rhea" id="RHEA-COMP:10373"/>
        <dbReference type="Rhea" id="RHEA-COMP:10374"/>
        <dbReference type="ChEBI" id="CHEBI:15377"/>
        <dbReference type="ChEBI" id="CHEBI:15378"/>
        <dbReference type="ChEBI" id="CHEBI:28938"/>
        <dbReference type="ChEBI" id="CHEBI:74411"/>
        <dbReference type="ChEBI" id="CHEBI:82852"/>
        <dbReference type="EC" id="3.5.4.33"/>
    </reaction>
</comment>
<feature type="domain" description="CMP/dCMP-type deaminase" evidence="9">
    <location>
        <begin position="7"/>
        <end position="153"/>
    </location>
</feature>
<dbReference type="InterPro" id="IPR016192">
    <property type="entry name" value="APOBEC/CMP_deaminase_Zn-bd"/>
</dbReference>
<gene>
    <name evidence="8 10" type="primary">tadA</name>
    <name evidence="10" type="ORF">EBO34_20240</name>
</gene>
<dbReference type="Pfam" id="PF14437">
    <property type="entry name" value="MafB19-deam"/>
    <property type="match status" value="1"/>
</dbReference>
<dbReference type="EC" id="3.5.4.33" evidence="8"/>
<evidence type="ECO:0000259" key="9">
    <source>
        <dbReference type="PROSITE" id="PS51747"/>
    </source>
</evidence>
<dbReference type="NCBIfam" id="NF008113">
    <property type="entry name" value="PRK10860.1"/>
    <property type="match status" value="1"/>
</dbReference>
<organism evidence="10 11">
    <name type="scientific">Alteribacter keqinensis</name>
    <dbReference type="NCBI Taxonomy" id="2483800"/>
    <lineage>
        <taxon>Bacteria</taxon>
        <taxon>Bacillati</taxon>
        <taxon>Bacillota</taxon>
        <taxon>Bacilli</taxon>
        <taxon>Bacillales</taxon>
        <taxon>Bacillaceae</taxon>
        <taxon>Alteribacter</taxon>
    </lineage>
</organism>
<dbReference type="InterPro" id="IPR002125">
    <property type="entry name" value="CMP_dCMP_dom"/>
</dbReference>
<dbReference type="EMBL" id="RHIB01000006">
    <property type="protein sequence ID" value="RNA65942.1"/>
    <property type="molecule type" value="Genomic_DNA"/>
</dbReference>
<dbReference type="AlphaFoldDB" id="A0A3M7TL41"/>
<evidence type="ECO:0000256" key="4">
    <source>
        <dbReference type="ARBA" id="ARBA00022723"/>
    </source>
</evidence>
<dbReference type="InterPro" id="IPR058535">
    <property type="entry name" value="MafB19-deam"/>
</dbReference>
<comment type="caution">
    <text evidence="10">The sequence shown here is derived from an EMBL/GenBank/DDBJ whole genome shotgun (WGS) entry which is preliminary data.</text>
</comment>
<accession>A0A3M7TL41</accession>
<dbReference type="InterPro" id="IPR016193">
    <property type="entry name" value="Cytidine_deaminase-like"/>
</dbReference>
<sequence>MNIRNNDPDQRWMKEAVAEAEKAEDKGEVPIGAVIVKDNKVIGRGHNLRESVQLATSHAEMTAIQGACEAVGSWRLVDCTLYVTLEPCPMCAGAIVQSRIERVVYGAADPKAGCCGTLMNLTDEPRFNHQAYVTSGIMEETCSNLLTSFFRKLRERKKRNKAEFMEEKKG</sequence>
<dbReference type="GO" id="GO:0002100">
    <property type="term" value="P:tRNA wobble adenosine to inosine editing"/>
    <property type="evidence" value="ECO:0007669"/>
    <property type="project" value="UniProtKB-UniRule"/>
</dbReference>
<protein>
    <recommendedName>
        <fullName evidence="8">tRNA-specific adenosine deaminase</fullName>
        <ecNumber evidence="8">3.5.4.33</ecNumber>
    </recommendedName>
</protein>